<dbReference type="Proteomes" id="UP000247591">
    <property type="component" value="Unassembled WGS sequence"/>
</dbReference>
<dbReference type="EMBL" id="QJSP01000013">
    <property type="protein sequence ID" value="PYE14379.1"/>
    <property type="molecule type" value="Genomic_DNA"/>
</dbReference>
<feature type="domain" description="HTH marR-type" evidence="1">
    <location>
        <begin position="185"/>
        <end position="316"/>
    </location>
</feature>
<dbReference type="SUPFAM" id="SSF46785">
    <property type="entry name" value="Winged helix' DNA-binding domain"/>
    <property type="match status" value="2"/>
</dbReference>
<dbReference type="SMART" id="SM00347">
    <property type="entry name" value="HTH_MARR"/>
    <property type="match status" value="2"/>
</dbReference>
<name>A0A318REB2_WILLI</name>
<dbReference type="PRINTS" id="PR00598">
    <property type="entry name" value="HTHMARR"/>
</dbReference>
<dbReference type="InterPro" id="IPR039422">
    <property type="entry name" value="MarR/SlyA-like"/>
</dbReference>
<evidence type="ECO:0000259" key="1">
    <source>
        <dbReference type="PROSITE" id="PS50995"/>
    </source>
</evidence>
<proteinExistence type="predicted"/>
<keyword evidence="3" id="KW-1185">Reference proteome</keyword>
<dbReference type="InterPro" id="IPR000835">
    <property type="entry name" value="HTH_MarR-typ"/>
</dbReference>
<accession>A0A318REB2</accession>
<protein>
    <submittedName>
        <fullName evidence="2">DNA-binding MarR family transcriptional regulator</fullName>
    </submittedName>
</protein>
<organism evidence="2 3">
    <name type="scientific">Williamsia limnetica</name>
    <dbReference type="NCBI Taxonomy" id="882452"/>
    <lineage>
        <taxon>Bacteria</taxon>
        <taxon>Bacillati</taxon>
        <taxon>Actinomycetota</taxon>
        <taxon>Actinomycetes</taxon>
        <taxon>Mycobacteriales</taxon>
        <taxon>Nocardiaceae</taxon>
        <taxon>Williamsia</taxon>
    </lineage>
</organism>
<keyword evidence="2" id="KW-0238">DNA-binding</keyword>
<dbReference type="PROSITE" id="PS50995">
    <property type="entry name" value="HTH_MARR_2"/>
    <property type="match status" value="1"/>
</dbReference>
<dbReference type="Pfam" id="PF13463">
    <property type="entry name" value="HTH_27"/>
    <property type="match status" value="1"/>
</dbReference>
<dbReference type="PANTHER" id="PTHR33164">
    <property type="entry name" value="TRANSCRIPTIONAL REGULATOR, MARR FAMILY"/>
    <property type="match status" value="1"/>
</dbReference>
<dbReference type="Gene3D" id="1.10.10.10">
    <property type="entry name" value="Winged helix-like DNA-binding domain superfamily/Winged helix DNA-binding domain"/>
    <property type="match status" value="2"/>
</dbReference>
<gene>
    <name evidence="2" type="ORF">DFR67_113173</name>
</gene>
<dbReference type="RefSeq" id="WP_245938076.1">
    <property type="nucleotide sequence ID" value="NZ_QJSP01000013.1"/>
</dbReference>
<reference evidence="2 3" key="1">
    <citation type="submission" date="2018-06" db="EMBL/GenBank/DDBJ databases">
        <title>Genomic Encyclopedia of Type Strains, Phase IV (KMG-IV): sequencing the most valuable type-strain genomes for metagenomic binning, comparative biology and taxonomic classification.</title>
        <authorList>
            <person name="Goeker M."/>
        </authorList>
    </citation>
    <scope>NUCLEOTIDE SEQUENCE [LARGE SCALE GENOMIC DNA]</scope>
    <source>
        <strain evidence="2 3">DSM 45521</strain>
    </source>
</reference>
<dbReference type="AlphaFoldDB" id="A0A318REB2"/>
<comment type="caution">
    <text evidence="2">The sequence shown here is derived from an EMBL/GenBank/DDBJ whole genome shotgun (WGS) entry which is preliminary data.</text>
</comment>
<evidence type="ECO:0000313" key="3">
    <source>
        <dbReference type="Proteomes" id="UP000247591"/>
    </source>
</evidence>
<dbReference type="GO" id="GO:0003700">
    <property type="term" value="F:DNA-binding transcription factor activity"/>
    <property type="evidence" value="ECO:0007669"/>
    <property type="project" value="InterPro"/>
</dbReference>
<sequence>MPHDTSLEAALLRMINLFMYSSHSNAARRRFETATGLLLPRSGIETLNVLARGPRGANELAKALRTDSTQSSRTVAALVRQGFVIKARGTDDRRQVVLKLSDSGDALMHRWQMSWKAELQRPLDTWNHEDVETLTEWLQCASTRLTPVMEAHAGPDLVDFDSSDLDATPHPRQAPIAKSEAARCTASIAEIVYLVGRANFEDVLRAVEVTLTPSQYFALADIQKFSPTTISDLASRLDLEQSAASRAVSTLDEQGLIRREPNGADRRSKQLTATPAGIDLLVRSQTARLDDLRKLFSDIEKQVGRRYSELTERYLDDVLRTADVAAGRYL</sequence>
<dbReference type="PANTHER" id="PTHR33164:SF57">
    <property type="entry name" value="MARR-FAMILY TRANSCRIPTIONAL REGULATOR"/>
    <property type="match status" value="1"/>
</dbReference>
<dbReference type="Pfam" id="PF01047">
    <property type="entry name" value="MarR"/>
    <property type="match status" value="1"/>
</dbReference>
<dbReference type="InterPro" id="IPR036390">
    <property type="entry name" value="WH_DNA-bd_sf"/>
</dbReference>
<evidence type="ECO:0000313" key="2">
    <source>
        <dbReference type="EMBL" id="PYE14379.1"/>
    </source>
</evidence>
<dbReference type="GO" id="GO:0003677">
    <property type="term" value="F:DNA binding"/>
    <property type="evidence" value="ECO:0007669"/>
    <property type="project" value="UniProtKB-KW"/>
</dbReference>
<dbReference type="InterPro" id="IPR036388">
    <property type="entry name" value="WH-like_DNA-bd_sf"/>
</dbReference>
<dbReference type="GO" id="GO:0006950">
    <property type="term" value="P:response to stress"/>
    <property type="evidence" value="ECO:0007669"/>
    <property type="project" value="TreeGrafter"/>
</dbReference>